<dbReference type="InterPro" id="IPR045336">
    <property type="entry name" value="MmgE_PrpD_N"/>
</dbReference>
<dbReference type="PANTHER" id="PTHR16943:SF8">
    <property type="entry name" value="2-METHYLCITRATE DEHYDRATASE"/>
    <property type="match status" value="1"/>
</dbReference>
<protein>
    <submittedName>
        <fullName evidence="4">MmgE/PrpD family protein</fullName>
    </submittedName>
</protein>
<dbReference type="Pfam" id="PF03972">
    <property type="entry name" value="MmgE_PrpD_N"/>
    <property type="match status" value="1"/>
</dbReference>
<dbReference type="EMBL" id="VOBQ01000008">
    <property type="protein sequence ID" value="TWO71330.1"/>
    <property type="molecule type" value="Genomic_DNA"/>
</dbReference>
<dbReference type="Gene3D" id="1.10.4100.10">
    <property type="entry name" value="2-methylcitrate dehydratase PrpD"/>
    <property type="match status" value="1"/>
</dbReference>
<evidence type="ECO:0000256" key="1">
    <source>
        <dbReference type="ARBA" id="ARBA00006174"/>
    </source>
</evidence>
<dbReference type="InterPro" id="IPR005656">
    <property type="entry name" value="MmgE_PrpD"/>
</dbReference>
<organism evidence="4 5">
    <name type="scientific">Caenimonas sedimenti</name>
    <dbReference type="NCBI Taxonomy" id="2596921"/>
    <lineage>
        <taxon>Bacteria</taxon>
        <taxon>Pseudomonadati</taxon>
        <taxon>Pseudomonadota</taxon>
        <taxon>Betaproteobacteria</taxon>
        <taxon>Burkholderiales</taxon>
        <taxon>Comamonadaceae</taxon>
        <taxon>Caenimonas</taxon>
    </lineage>
</organism>
<dbReference type="Gene3D" id="3.30.1330.120">
    <property type="entry name" value="2-methylcitrate dehydratase PrpD"/>
    <property type="match status" value="1"/>
</dbReference>
<gene>
    <name evidence="4" type="ORF">FN976_10415</name>
</gene>
<keyword evidence="5" id="KW-1185">Reference proteome</keyword>
<evidence type="ECO:0000313" key="5">
    <source>
        <dbReference type="Proteomes" id="UP000318199"/>
    </source>
</evidence>
<comment type="similarity">
    <text evidence="1">Belongs to the PrpD family.</text>
</comment>
<dbReference type="PANTHER" id="PTHR16943">
    <property type="entry name" value="2-METHYLCITRATE DEHYDRATASE-RELATED"/>
    <property type="match status" value="1"/>
</dbReference>
<dbReference type="InterPro" id="IPR036148">
    <property type="entry name" value="MmgE/PrpD_sf"/>
</dbReference>
<dbReference type="GO" id="GO:0016829">
    <property type="term" value="F:lyase activity"/>
    <property type="evidence" value="ECO:0007669"/>
    <property type="project" value="InterPro"/>
</dbReference>
<dbReference type="SUPFAM" id="SSF103378">
    <property type="entry name" value="2-methylcitrate dehydratase PrpD"/>
    <property type="match status" value="1"/>
</dbReference>
<dbReference type="InterPro" id="IPR042183">
    <property type="entry name" value="MmgE/PrpD_sf_1"/>
</dbReference>
<dbReference type="Proteomes" id="UP000318199">
    <property type="component" value="Unassembled WGS sequence"/>
</dbReference>
<dbReference type="InterPro" id="IPR045337">
    <property type="entry name" value="MmgE_PrpD_C"/>
</dbReference>
<dbReference type="AlphaFoldDB" id="A0A562ZRV6"/>
<dbReference type="InterPro" id="IPR042188">
    <property type="entry name" value="MmgE/PrpD_sf_2"/>
</dbReference>
<evidence type="ECO:0000259" key="2">
    <source>
        <dbReference type="Pfam" id="PF03972"/>
    </source>
</evidence>
<feature type="domain" description="MmgE/PrpD N-terminal" evidence="2">
    <location>
        <begin position="35"/>
        <end position="271"/>
    </location>
</feature>
<evidence type="ECO:0000259" key="3">
    <source>
        <dbReference type="Pfam" id="PF19305"/>
    </source>
</evidence>
<reference evidence="4 5" key="1">
    <citation type="submission" date="2019-07" db="EMBL/GenBank/DDBJ databases">
        <title>Caenimonas sedimenti sp. nov., isolated from activated sludge.</title>
        <authorList>
            <person name="Xu J."/>
        </authorList>
    </citation>
    <scope>NUCLEOTIDE SEQUENCE [LARGE SCALE GENOMIC DNA]</scope>
    <source>
        <strain evidence="4 5">HX-9-20</strain>
    </source>
</reference>
<comment type="caution">
    <text evidence="4">The sequence shown here is derived from an EMBL/GenBank/DDBJ whole genome shotgun (WGS) entry which is preliminary data.</text>
</comment>
<feature type="domain" description="MmgE/PrpD C-terminal" evidence="3">
    <location>
        <begin position="293"/>
        <end position="458"/>
    </location>
</feature>
<proteinExistence type="inferred from homology"/>
<dbReference type="Pfam" id="PF19305">
    <property type="entry name" value="MmgE_PrpD_C"/>
    <property type="match status" value="1"/>
</dbReference>
<evidence type="ECO:0000313" key="4">
    <source>
        <dbReference type="EMBL" id="TWO71330.1"/>
    </source>
</evidence>
<accession>A0A562ZRV6</accession>
<sequence>MNTSYATARASASAGSVLMAVAKPSQRDLRFTRALAAQNAAWTFEGVPADARTLVRHCLLDWIAVTLAGAQEPVTHMLAEEAREQGGFPQATVVGHGFAASSRQAALINGAASHALDFDDVNMSFTGHPSVVLVPALLALAEARGASGAEFMTAFVAGYETLCRIGAAVAPGHYALGFHSTGTIGTFGAAAACARLLQLDADDTADALGIAATQAAGLKAMFGSMCKPLHAGKASADGMMAAQLAARGFTGRSDAIEALQGFAATHGPDFDPAAGLQDAPHGLYLRDNLFKYHAACYGTHAAIEAARHLREEHGIEEQHVRRVTVHTSAQSEGVCNIAAPRTGLEAKFSLRHVVAMALAGLDTAKLASYSDASTNEPALTGLRDRVQVELVRACGSMTQAEVVIETVDGSILRRRHDCGMAATDLGAQGARLNTKFRAIAHPLLDQESSDEVLDLIDRLEDLPDLSPLAGLLACQPVRIRRH</sequence>
<name>A0A562ZRV6_9BURK</name>
<dbReference type="OrthoDB" id="8680281at2"/>